<feature type="compositionally biased region" description="Acidic residues" evidence="1">
    <location>
        <begin position="186"/>
        <end position="212"/>
    </location>
</feature>
<accession>A0A8S2VL29</accession>
<dbReference type="EMBL" id="CAJOBA010072225">
    <property type="protein sequence ID" value="CAF4398125.1"/>
    <property type="molecule type" value="Genomic_DNA"/>
</dbReference>
<organism evidence="2 3">
    <name type="scientific">Didymodactylos carnosus</name>
    <dbReference type="NCBI Taxonomy" id="1234261"/>
    <lineage>
        <taxon>Eukaryota</taxon>
        <taxon>Metazoa</taxon>
        <taxon>Spiralia</taxon>
        <taxon>Gnathifera</taxon>
        <taxon>Rotifera</taxon>
        <taxon>Eurotatoria</taxon>
        <taxon>Bdelloidea</taxon>
        <taxon>Philodinida</taxon>
        <taxon>Philodinidae</taxon>
        <taxon>Didymodactylos</taxon>
    </lineage>
</organism>
<protein>
    <recommendedName>
        <fullName evidence="4">Retrotransposon gag domain-containing protein</fullName>
    </recommendedName>
</protein>
<name>A0A8S2VL29_9BILA</name>
<evidence type="ECO:0000313" key="3">
    <source>
        <dbReference type="Proteomes" id="UP000682733"/>
    </source>
</evidence>
<evidence type="ECO:0008006" key="4">
    <source>
        <dbReference type="Google" id="ProtNLM"/>
    </source>
</evidence>
<evidence type="ECO:0000313" key="2">
    <source>
        <dbReference type="EMBL" id="CAF4398125.1"/>
    </source>
</evidence>
<reference evidence="2" key="1">
    <citation type="submission" date="2021-02" db="EMBL/GenBank/DDBJ databases">
        <authorList>
            <person name="Nowell W R."/>
        </authorList>
    </citation>
    <scope>NUCLEOTIDE SEQUENCE</scope>
</reference>
<feature type="region of interest" description="Disordered" evidence="1">
    <location>
        <begin position="177"/>
        <end position="212"/>
    </location>
</feature>
<sequence length="330" mass="38601">MIDQIIANLLRKTLETQTPKFSGSKEENVTDWVKTVTVEFKLAHCPEHEKLDWVPTFLSGEALLWYMKRKNDIKTWSTFIEEMQKEYSVEEKQSQATDGQRKRQPHIYHQQHLQRVYDHYSMETIVFEKLTAVMDTEELEWPKQGESWADYEIKQQRERFRKITTNECDILNELVNSGPQLSTTSEEGEEEEEGEKVEEVFEENEEQGAELEVNDDRQPQLHNSVIRLMDDARTLLLSKLYGVIEHLQVNRRVKPFLSSVPLFQFALSRSGISSDPITSFHGSTTGRKGLLTTSIEAKCQVLDACSRLLEYDKMLKAFEDWNYLWPFLVP</sequence>
<proteinExistence type="predicted"/>
<dbReference type="AlphaFoldDB" id="A0A8S2VL29"/>
<comment type="caution">
    <text evidence="2">The sequence shown here is derived from an EMBL/GenBank/DDBJ whole genome shotgun (WGS) entry which is preliminary data.</text>
</comment>
<evidence type="ECO:0000256" key="1">
    <source>
        <dbReference type="SAM" id="MobiDB-lite"/>
    </source>
</evidence>
<gene>
    <name evidence="2" type="ORF">TMI583_LOCUS43373</name>
</gene>
<dbReference type="Proteomes" id="UP000682733">
    <property type="component" value="Unassembled WGS sequence"/>
</dbReference>